<evidence type="ECO:0000313" key="3">
    <source>
        <dbReference type="EMBL" id="GGI15480.1"/>
    </source>
</evidence>
<protein>
    <submittedName>
        <fullName evidence="3">Uncharacterized protein</fullName>
    </submittedName>
</protein>
<dbReference type="Proteomes" id="UP000619536">
    <property type="component" value="Unassembled WGS sequence"/>
</dbReference>
<feature type="transmembrane region" description="Helical" evidence="2">
    <location>
        <begin position="29"/>
        <end position="49"/>
    </location>
</feature>
<keyword evidence="4" id="KW-1185">Reference proteome</keyword>
<accession>A0A8J3AMH4</accession>
<evidence type="ECO:0000313" key="4">
    <source>
        <dbReference type="Proteomes" id="UP000619536"/>
    </source>
</evidence>
<name>A0A8J3AMH4_9BIFI</name>
<organism evidence="3 4">
    <name type="scientific">Galliscardovia ingluviei</name>
    <dbReference type="NCBI Taxonomy" id="1769422"/>
    <lineage>
        <taxon>Bacteria</taxon>
        <taxon>Bacillati</taxon>
        <taxon>Actinomycetota</taxon>
        <taxon>Actinomycetes</taxon>
        <taxon>Bifidobacteriales</taxon>
        <taxon>Bifidobacteriaceae</taxon>
        <taxon>Galliscardovia</taxon>
    </lineage>
</organism>
<keyword evidence="2" id="KW-1133">Transmembrane helix</keyword>
<evidence type="ECO:0000256" key="1">
    <source>
        <dbReference type="SAM" id="MobiDB-lite"/>
    </source>
</evidence>
<feature type="region of interest" description="Disordered" evidence="1">
    <location>
        <begin position="58"/>
        <end position="86"/>
    </location>
</feature>
<dbReference type="RefSeq" id="WP_188355775.1">
    <property type="nucleotide sequence ID" value="NZ_BMDH01000006.1"/>
</dbReference>
<dbReference type="AlphaFoldDB" id="A0A8J3AMH4"/>
<gene>
    <name evidence="3" type="ORF">GCM10007377_16110</name>
</gene>
<keyword evidence="2" id="KW-0472">Membrane</keyword>
<proteinExistence type="predicted"/>
<evidence type="ECO:0000256" key="2">
    <source>
        <dbReference type="SAM" id="Phobius"/>
    </source>
</evidence>
<dbReference type="EMBL" id="BMDH01000006">
    <property type="protein sequence ID" value="GGI15480.1"/>
    <property type="molecule type" value="Genomic_DNA"/>
</dbReference>
<keyword evidence="2" id="KW-0812">Transmembrane</keyword>
<reference evidence="3" key="2">
    <citation type="submission" date="2020-09" db="EMBL/GenBank/DDBJ databases">
        <authorList>
            <person name="Sun Q."/>
            <person name="Sedlacek I."/>
        </authorList>
    </citation>
    <scope>NUCLEOTIDE SEQUENCE</scope>
    <source>
        <strain evidence="3">CCM 8606</strain>
    </source>
</reference>
<comment type="caution">
    <text evidence="3">The sequence shown here is derived from an EMBL/GenBank/DDBJ whole genome shotgun (WGS) entry which is preliminary data.</text>
</comment>
<sequence>MAKKHNITEPVEVSARQRQSMLWQQVKPVLVFIIVVIALAGAFLGFSAWRATRAPQQQTTPSVARVQQTPAQSTPQHTAQPSTSVDDVTNLVKQLSRKETALITMPVSQTNSSITVSEFFATANSTDTLNELQTRLEDTLKDVAANPGERDTDYRQNMQRLQQAWSDFEHGVWETANANIQPLIKVKMQNRPQITCVEADKLLQNPPSSGESQEDFLNAYHWMDTLSRSYNACMAAHS</sequence>
<reference evidence="3" key="1">
    <citation type="journal article" date="2014" name="Int. J. Syst. Evol. Microbiol.">
        <title>Complete genome sequence of Corynebacterium casei LMG S-19264T (=DSM 44701T), isolated from a smear-ripened cheese.</title>
        <authorList>
            <consortium name="US DOE Joint Genome Institute (JGI-PGF)"/>
            <person name="Walter F."/>
            <person name="Albersmeier A."/>
            <person name="Kalinowski J."/>
            <person name="Ruckert C."/>
        </authorList>
    </citation>
    <scope>NUCLEOTIDE SEQUENCE</scope>
    <source>
        <strain evidence="3">CCM 8606</strain>
    </source>
</reference>